<keyword evidence="4 9" id="KW-0347">Helicase</keyword>
<name>A0A7S0KBI4_9CHLO</name>
<reference evidence="13" key="1">
    <citation type="submission" date="2021-01" db="EMBL/GenBank/DDBJ databases">
        <authorList>
            <person name="Corre E."/>
            <person name="Pelletier E."/>
            <person name="Niang G."/>
            <person name="Scheremetjew M."/>
            <person name="Finn R."/>
            <person name="Kale V."/>
            <person name="Holt S."/>
            <person name="Cochrane G."/>
            <person name="Meng A."/>
            <person name="Brown T."/>
            <person name="Cohen L."/>
        </authorList>
    </citation>
    <scope>NUCLEOTIDE SEQUENCE</scope>
    <source>
        <strain evidence="13">Clade-D-RCC2572</strain>
    </source>
</reference>
<dbReference type="GO" id="GO:0043139">
    <property type="term" value="F:5'-3' DNA helicase activity"/>
    <property type="evidence" value="ECO:0007669"/>
    <property type="project" value="UniProtKB-EC"/>
</dbReference>
<dbReference type="PANTHER" id="PTHR47642:SF5">
    <property type="entry name" value="ATP-DEPENDENT DNA HELICASE"/>
    <property type="match status" value="1"/>
</dbReference>
<evidence type="ECO:0000256" key="3">
    <source>
        <dbReference type="ARBA" id="ARBA00022801"/>
    </source>
</evidence>
<evidence type="ECO:0000256" key="6">
    <source>
        <dbReference type="ARBA" id="ARBA00023125"/>
    </source>
</evidence>
<evidence type="ECO:0000256" key="4">
    <source>
        <dbReference type="ARBA" id="ARBA00022806"/>
    </source>
</evidence>
<dbReference type="InterPro" id="IPR010285">
    <property type="entry name" value="DNA_helicase_pif1-like_DEAD"/>
</dbReference>
<dbReference type="EMBL" id="HBEW01000349">
    <property type="protein sequence ID" value="CAD8575673.1"/>
    <property type="molecule type" value="Transcribed_RNA"/>
</dbReference>
<protein>
    <recommendedName>
        <fullName evidence="9">ATP-dependent DNA helicase</fullName>
        <ecNumber evidence="9">5.6.2.3</ecNumber>
    </recommendedName>
</protein>
<dbReference type="GO" id="GO:0006310">
    <property type="term" value="P:DNA recombination"/>
    <property type="evidence" value="ECO:0007669"/>
    <property type="project" value="UniProtKB-KW"/>
</dbReference>
<feature type="region of interest" description="Disordered" evidence="10">
    <location>
        <begin position="653"/>
        <end position="718"/>
    </location>
</feature>
<feature type="domain" description="DNA helicase Pif1-like DEAD-box helicase" evidence="11">
    <location>
        <begin position="70"/>
        <end position="250"/>
    </location>
</feature>
<dbReference type="EC" id="5.6.2.3" evidence="9"/>
<evidence type="ECO:0000256" key="10">
    <source>
        <dbReference type="SAM" id="MobiDB-lite"/>
    </source>
</evidence>
<evidence type="ECO:0000256" key="2">
    <source>
        <dbReference type="ARBA" id="ARBA00022763"/>
    </source>
</evidence>
<organism evidence="13">
    <name type="scientific">Ostreococcus mediterraneus</name>
    <dbReference type="NCBI Taxonomy" id="1486918"/>
    <lineage>
        <taxon>Eukaryota</taxon>
        <taxon>Viridiplantae</taxon>
        <taxon>Chlorophyta</taxon>
        <taxon>Mamiellophyceae</taxon>
        <taxon>Mamiellales</taxon>
        <taxon>Bathycoccaceae</taxon>
        <taxon>Ostreococcus</taxon>
    </lineage>
</organism>
<feature type="compositionally biased region" description="Basic and acidic residues" evidence="10">
    <location>
        <begin position="665"/>
        <end position="677"/>
    </location>
</feature>
<evidence type="ECO:0000256" key="7">
    <source>
        <dbReference type="ARBA" id="ARBA00023204"/>
    </source>
</evidence>
<keyword evidence="2 9" id="KW-0227">DNA damage</keyword>
<dbReference type="GO" id="GO:0016787">
    <property type="term" value="F:hydrolase activity"/>
    <property type="evidence" value="ECO:0007669"/>
    <property type="project" value="UniProtKB-KW"/>
</dbReference>
<keyword evidence="1 9" id="KW-0547">Nucleotide-binding</keyword>
<dbReference type="AlphaFoldDB" id="A0A7S0KBI4"/>
<comment type="cofactor">
    <cofactor evidence="9">
        <name>Mg(2+)</name>
        <dbReference type="ChEBI" id="CHEBI:18420"/>
    </cofactor>
</comment>
<evidence type="ECO:0000256" key="9">
    <source>
        <dbReference type="RuleBase" id="RU363044"/>
    </source>
</evidence>
<dbReference type="GO" id="GO:0006281">
    <property type="term" value="P:DNA repair"/>
    <property type="evidence" value="ECO:0007669"/>
    <property type="project" value="UniProtKB-KW"/>
</dbReference>
<comment type="similarity">
    <text evidence="9">Belongs to the helicase family.</text>
</comment>
<gene>
    <name evidence="13" type="ORF">OMED0929_LOCUS301</name>
</gene>
<evidence type="ECO:0000259" key="12">
    <source>
        <dbReference type="Pfam" id="PF21530"/>
    </source>
</evidence>
<evidence type="ECO:0000256" key="8">
    <source>
        <dbReference type="ARBA" id="ARBA00023235"/>
    </source>
</evidence>
<dbReference type="GO" id="GO:0000723">
    <property type="term" value="P:telomere maintenance"/>
    <property type="evidence" value="ECO:0007669"/>
    <property type="project" value="InterPro"/>
</dbReference>
<evidence type="ECO:0000313" key="13">
    <source>
        <dbReference type="EMBL" id="CAD8575673.1"/>
    </source>
</evidence>
<proteinExistence type="inferred from homology"/>
<feature type="domain" description="DNA helicase Pif1-like 2B" evidence="12">
    <location>
        <begin position="347"/>
        <end position="396"/>
    </location>
</feature>
<keyword evidence="9" id="KW-0233">DNA recombination</keyword>
<dbReference type="Pfam" id="PF21530">
    <property type="entry name" value="Pif1_2B_dom"/>
    <property type="match status" value="1"/>
</dbReference>
<dbReference type="GO" id="GO:0005524">
    <property type="term" value="F:ATP binding"/>
    <property type="evidence" value="ECO:0007669"/>
    <property type="project" value="UniProtKB-KW"/>
</dbReference>
<feature type="compositionally biased region" description="Polar residues" evidence="10">
    <location>
        <begin position="705"/>
        <end position="718"/>
    </location>
</feature>
<evidence type="ECO:0000256" key="1">
    <source>
        <dbReference type="ARBA" id="ARBA00022741"/>
    </source>
</evidence>
<comment type="catalytic activity">
    <reaction evidence="9">
        <text>ATP + H2O = ADP + phosphate + H(+)</text>
        <dbReference type="Rhea" id="RHEA:13065"/>
        <dbReference type="ChEBI" id="CHEBI:15377"/>
        <dbReference type="ChEBI" id="CHEBI:15378"/>
        <dbReference type="ChEBI" id="CHEBI:30616"/>
        <dbReference type="ChEBI" id="CHEBI:43474"/>
        <dbReference type="ChEBI" id="CHEBI:456216"/>
        <dbReference type="EC" id="5.6.2.3"/>
    </reaction>
</comment>
<dbReference type="Pfam" id="PF05970">
    <property type="entry name" value="PIF1"/>
    <property type="match status" value="1"/>
</dbReference>
<sequence length="718" mass="79887">MSKSRIAAAEGGRESRENADDIILGAGEREIDRLVDAFSALAVPTTEADEGAKALDALDDTQKRCVEAALAGENVFVSGVGGTGKTRVLRAIRTALTRAGRATATTASTGIAAEAIGGTTIHAFCGLGVSKTIHQGFGYASTAVKRRVRECDVLLVDEVSMLSGEFFDRLSYHLKRVRGDPRPCGGIQIILFGDFLQLGPVDETEKRAKSGLGFCPGLFLNRGWLFESWTWEELNVKTVCLETVYRQKDDLEFVEALKNIRIGNSGAVREFQQLYARNSSETRKGKWELRIVGTNAEADRINGRGLNTLRSTSMTFFAEDTVELPDDIDEEVAAERERDLRDLWRTKLKSSCRVAEKLELKKGAKVMVLKNLDTFIEVDGVRTPKRLVNGTRGYISRMEPAIKCLDEMKSLKASFEKELDDKAKSTIADASVAAHEAETMMRSLVVLDAQLKWIQEQITKHEEKAVVPCALFKGYDKAMPMLPCEFKFETAGLGTNVRTQIPLTLAWAVTVHKSQGMTLDSARIECRDFFADGQAYVALSRVRNLAGLKVEGFDAAGVRTSQTAKLFYDEQNQVTRQPTRGWWNYNSAYNGGDDYGKLLEKLIRDRGFPPNQTLELGDLRPQQSSSRWKCRSCYDSSRVCEDMQESITSTITFKEPRSGSARRASLRDDGDKLDRSPTRARRVSFGEDETQSQVPLAERARRLKSTTNDISNVNQPRR</sequence>
<dbReference type="InterPro" id="IPR027417">
    <property type="entry name" value="P-loop_NTPase"/>
</dbReference>
<dbReference type="SUPFAM" id="SSF52540">
    <property type="entry name" value="P-loop containing nucleoside triphosphate hydrolases"/>
    <property type="match status" value="2"/>
</dbReference>
<keyword evidence="3 9" id="KW-0378">Hydrolase</keyword>
<keyword evidence="8" id="KW-0413">Isomerase</keyword>
<keyword evidence="7 9" id="KW-0234">DNA repair</keyword>
<dbReference type="CDD" id="cd18037">
    <property type="entry name" value="DEXSc_Pif1_like"/>
    <property type="match status" value="1"/>
</dbReference>
<dbReference type="InterPro" id="IPR051055">
    <property type="entry name" value="PIF1_helicase"/>
</dbReference>
<keyword evidence="5 9" id="KW-0067">ATP-binding</keyword>
<accession>A0A7S0KBI4</accession>
<dbReference type="PANTHER" id="PTHR47642">
    <property type="entry name" value="ATP-DEPENDENT DNA HELICASE"/>
    <property type="match status" value="1"/>
</dbReference>
<keyword evidence="6" id="KW-0238">DNA-binding</keyword>
<dbReference type="CDD" id="cd18809">
    <property type="entry name" value="SF1_C_RecD"/>
    <property type="match status" value="1"/>
</dbReference>
<evidence type="ECO:0000256" key="5">
    <source>
        <dbReference type="ARBA" id="ARBA00022840"/>
    </source>
</evidence>
<dbReference type="Gene3D" id="3.40.50.300">
    <property type="entry name" value="P-loop containing nucleotide triphosphate hydrolases"/>
    <property type="match status" value="1"/>
</dbReference>
<evidence type="ECO:0000259" key="11">
    <source>
        <dbReference type="Pfam" id="PF05970"/>
    </source>
</evidence>
<dbReference type="InterPro" id="IPR049163">
    <property type="entry name" value="Pif1-like_2B_dom"/>
</dbReference>